<organism evidence="1 2">
    <name type="scientific">Paenibacillus donghaensis</name>
    <dbReference type="NCBI Taxonomy" id="414771"/>
    <lineage>
        <taxon>Bacteria</taxon>
        <taxon>Bacillati</taxon>
        <taxon>Bacillota</taxon>
        <taxon>Bacilli</taxon>
        <taxon>Bacillales</taxon>
        <taxon>Paenibacillaceae</taxon>
        <taxon>Paenibacillus</taxon>
    </lineage>
</organism>
<keyword evidence="2" id="KW-1185">Reference proteome</keyword>
<accession>A0A2Z2KD27</accession>
<name>A0A2Z2KD27_9BACL</name>
<proteinExistence type="predicted"/>
<dbReference type="AlphaFoldDB" id="A0A2Z2KD27"/>
<sequence length="68" mass="7863">MDVHILQTLLVKEMDRQKFCNELNRETFLSGMGYQVICFAYDDVTASPLAPKPQEHCSAGYDILHDWE</sequence>
<dbReference type="KEGG" id="pdh:B9T62_25400"/>
<evidence type="ECO:0000313" key="1">
    <source>
        <dbReference type="EMBL" id="ASA23824.1"/>
    </source>
</evidence>
<protein>
    <submittedName>
        <fullName evidence="1">Uncharacterized protein</fullName>
    </submittedName>
</protein>
<dbReference type="Proteomes" id="UP000249890">
    <property type="component" value="Chromosome"/>
</dbReference>
<gene>
    <name evidence="1" type="ORF">B9T62_25400</name>
</gene>
<reference evidence="1 2" key="1">
    <citation type="submission" date="2017-06" db="EMBL/GenBank/DDBJ databases">
        <title>Complete genome sequence of Paenibacillus donghaensis KCTC 13049T isolated from East Sea sediment, South Korea.</title>
        <authorList>
            <person name="Jung B.K."/>
            <person name="Hong S.-J."/>
            <person name="Shin J.-H."/>
        </authorList>
    </citation>
    <scope>NUCLEOTIDE SEQUENCE [LARGE SCALE GENOMIC DNA]</scope>
    <source>
        <strain evidence="1 2">KCTC 13049</strain>
    </source>
</reference>
<evidence type="ECO:0000313" key="2">
    <source>
        <dbReference type="Proteomes" id="UP000249890"/>
    </source>
</evidence>
<dbReference type="EMBL" id="CP021780">
    <property type="protein sequence ID" value="ASA23824.1"/>
    <property type="molecule type" value="Genomic_DNA"/>
</dbReference>